<dbReference type="Gene3D" id="3.40.50.2300">
    <property type="match status" value="2"/>
</dbReference>
<gene>
    <name evidence="3" type="ORF">S12H4_19452</name>
</gene>
<feature type="domain" description="Leucine-binding protein" evidence="2">
    <location>
        <begin position="103"/>
        <end position="293"/>
    </location>
</feature>
<evidence type="ECO:0000259" key="2">
    <source>
        <dbReference type="Pfam" id="PF13458"/>
    </source>
</evidence>
<dbReference type="PANTHER" id="PTHR30483">
    <property type="entry name" value="LEUCINE-SPECIFIC-BINDING PROTEIN"/>
    <property type="match status" value="1"/>
</dbReference>
<feature type="non-terminal residue" evidence="3">
    <location>
        <position position="1"/>
    </location>
</feature>
<evidence type="ECO:0000313" key="3">
    <source>
        <dbReference type="EMBL" id="GAI83964.1"/>
    </source>
</evidence>
<dbReference type="Pfam" id="PF13458">
    <property type="entry name" value="Peripla_BP_6"/>
    <property type="match status" value="1"/>
</dbReference>
<dbReference type="PANTHER" id="PTHR30483:SF6">
    <property type="entry name" value="PERIPLASMIC BINDING PROTEIN OF ABC TRANSPORTER FOR NATURAL AMINO ACIDS"/>
    <property type="match status" value="1"/>
</dbReference>
<reference evidence="3" key="1">
    <citation type="journal article" date="2014" name="Front. Microbiol.">
        <title>High frequency of phylogenetically diverse reductive dehalogenase-homologous genes in deep subseafloor sedimentary metagenomes.</title>
        <authorList>
            <person name="Kawai M."/>
            <person name="Futagami T."/>
            <person name="Toyoda A."/>
            <person name="Takaki Y."/>
            <person name="Nishi S."/>
            <person name="Hori S."/>
            <person name="Arai W."/>
            <person name="Tsubouchi T."/>
            <person name="Morono Y."/>
            <person name="Uchiyama I."/>
            <person name="Ito T."/>
            <person name="Fujiyama A."/>
            <person name="Inagaki F."/>
            <person name="Takami H."/>
        </authorList>
    </citation>
    <scope>NUCLEOTIDE SEQUENCE</scope>
    <source>
        <strain evidence="3">Expedition CK06-06</strain>
    </source>
</reference>
<organism evidence="3">
    <name type="scientific">marine sediment metagenome</name>
    <dbReference type="NCBI Taxonomy" id="412755"/>
    <lineage>
        <taxon>unclassified sequences</taxon>
        <taxon>metagenomes</taxon>
        <taxon>ecological metagenomes</taxon>
    </lineage>
</organism>
<keyword evidence="1" id="KW-0732">Signal</keyword>
<sequence>KAGTLAEDLIVRDKVHLLISPDEPVTIHGPVSIAAERHGIPHIIGGGPFEPWNGMRMEVTPPWEYSWLSGFRIVMPYPEGDFRAGKAGWTIRDSWFEFLDMFADQTNKVAGVLASADPDGIGWYGLFPPALEEYGLTVVGADEELGLFPMGTTDFSPIIQKWMDADVEILWGNCPGPDWGTLWKQCATMDFKPKIVTIGRAPLFYVDASSWGGDLPWGVGVEVWWDPSFPPDACPGIGGTTAQSLAARWADATGQPLNPAIGHGYAPMQILFDAIERAGALDGAALNKAIGETDMPTINYR</sequence>
<dbReference type="InterPro" id="IPR051010">
    <property type="entry name" value="BCAA_transport"/>
</dbReference>
<dbReference type="InterPro" id="IPR028081">
    <property type="entry name" value="Leu-bd"/>
</dbReference>
<dbReference type="InterPro" id="IPR028082">
    <property type="entry name" value="Peripla_BP_I"/>
</dbReference>
<comment type="caution">
    <text evidence="3">The sequence shown here is derived from an EMBL/GenBank/DDBJ whole genome shotgun (WGS) entry which is preliminary data.</text>
</comment>
<accession>X1TVC7</accession>
<dbReference type="EMBL" id="BARW01009729">
    <property type="protein sequence ID" value="GAI83964.1"/>
    <property type="molecule type" value="Genomic_DNA"/>
</dbReference>
<dbReference type="SUPFAM" id="SSF53822">
    <property type="entry name" value="Periplasmic binding protein-like I"/>
    <property type="match status" value="1"/>
</dbReference>
<protein>
    <recommendedName>
        <fullName evidence="2">Leucine-binding protein domain-containing protein</fullName>
    </recommendedName>
</protein>
<name>X1TVC7_9ZZZZ</name>
<proteinExistence type="predicted"/>
<feature type="non-terminal residue" evidence="3">
    <location>
        <position position="301"/>
    </location>
</feature>
<dbReference type="AlphaFoldDB" id="X1TVC7"/>
<evidence type="ECO:0000256" key="1">
    <source>
        <dbReference type="ARBA" id="ARBA00022729"/>
    </source>
</evidence>